<evidence type="ECO:0000256" key="5">
    <source>
        <dbReference type="ARBA" id="ARBA00022692"/>
    </source>
</evidence>
<evidence type="ECO:0000256" key="9">
    <source>
        <dbReference type="ARBA" id="ARBA00023136"/>
    </source>
</evidence>
<evidence type="ECO:0000256" key="10">
    <source>
        <dbReference type="ARBA" id="ARBA00024209"/>
    </source>
</evidence>
<dbReference type="AlphaFoldDB" id="A0A9Q1GW20"/>
<dbReference type="GO" id="GO:0016567">
    <property type="term" value="P:protein ubiquitination"/>
    <property type="evidence" value="ECO:0007669"/>
    <property type="project" value="InterPro"/>
</dbReference>
<accession>A0A9Q1GW20</accession>
<dbReference type="Proteomes" id="UP001153076">
    <property type="component" value="Unassembled WGS sequence"/>
</dbReference>
<keyword evidence="14" id="KW-1185">Reference proteome</keyword>
<dbReference type="InterPro" id="IPR044602">
    <property type="entry name" value="ATL10/ATL72-79-like"/>
</dbReference>
<evidence type="ECO:0000256" key="3">
    <source>
        <dbReference type="ARBA" id="ARBA00012483"/>
    </source>
</evidence>
<dbReference type="EMBL" id="JAKOGI010001343">
    <property type="protein sequence ID" value="KAJ8426150.1"/>
    <property type="molecule type" value="Genomic_DNA"/>
</dbReference>
<evidence type="ECO:0000313" key="13">
    <source>
        <dbReference type="EMBL" id="KAJ8426150.1"/>
    </source>
</evidence>
<evidence type="ECO:0000256" key="11">
    <source>
        <dbReference type="SAM" id="MobiDB-lite"/>
    </source>
</evidence>
<evidence type="ECO:0000256" key="4">
    <source>
        <dbReference type="ARBA" id="ARBA00022679"/>
    </source>
</evidence>
<evidence type="ECO:0000256" key="7">
    <source>
        <dbReference type="ARBA" id="ARBA00022833"/>
    </source>
</evidence>
<evidence type="ECO:0000256" key="2">
    <source>
        <dbReference type="ARBA" id="ARBA00004167"/>
    </source>
</evidence>
<proteinExistence type="inferred from homology"/>
<reference evidence="13" key="1">
    <citation type="submission" date="2022-04" db="EMBL/GenBank/DDBJ databases">
        <title>Carnegiea gigantea Genome sequencing and assembly v2.</title>
        <authorList>
            <person name="Copetti D."/>
            <person name="Sanderson M.J."/>
            <person name="Burquez A."/>
            <person name="Wojciechowski M.F."/>
        </authorList>
    </citation>
    <scope>NUCLEOTIDE SEQUENCE</scope>
    <source>
        <strain evidence="13">SGP5-SGP5p</strain>
        <tissue evidence="13">Aerial part</tissue>
    </source>
</reference>
<comment type="subcellular location">
    <subcellularLocation>
        <location evidence="2">Membrane</location>
        <topology evidence="2">Single-pass membrane protein</topology>
    </subcellularLocation>
</comment>
<evidence type="ECO:0000313" key="14">
    <source>
        <dbReference type="Proteomes" id="UP001153076"/>
    </source>
</evidence>
<protein>
    <recommendedName>
        <fullName evidence="3">RING-type E3 ubiquitin transferase</fullName>
        <ecNumber evidence="3">2.3.2.27</ecNumber>
    </recommendedName>
</protein>
<feature type="region of interest" description="Disordered" evidence="11">
    <location>
        <begin position="1"/>
        <end position="36"/>
    </location>
</feature>
<dbReference type="OrthoDB" id="8062037at2759"/>
<keyword evidence="5 12" id="KW-0812">Transmembrane</keyword>
<dbReference type="GO" id="GO:0061630">
    <property type="term" value="F:ubiquitin protein ligase activity"/>
    <property type="evidence" value="ECO:0007669"/>
    <property type="project" value="UniProtKB-EC"/>
</dbReference>
<evidence type="ECO:0000256" key="1">
    <source>
        <dbReference type="ARBA" id="ARBA00000900"/>
    </source>
</evidence>
<comment type="caution">
    <text evidence="13">The sequence shown here is derived from an EMBL/GenBank/DDBJ whole genome shotgun (WGS) entry which is preliminary data.</text>
</comment>
<name>A0A9Q1GW20_9CARY</name>
<dbReference type="PANTHER" id="PTHR46905:SF21">
    <property type="entry name" value="RING-TYPE E3 UBIQUITIN TRANSFERASE"/>
    <property type="match status" value="1"/>
</dbReference>
<evidence type="ECO:0000256" key="12">
    <source>
        <dbReference type="SAM" id="Phobius"/>
    </source>
</evidence>
<evidence type="ECO:0000256" key="6">
    <source>
        <dbReference type="ARBA" id="ARBA00022723"/>
    </source>
</evidence>
<dbReference type="GO" id="GO:0016020">
    <property type="term" value="C:membrane"/>
    <property type="evidence" value="ECO:0007669"/>
    <property type="project" value="UniProtKB-SubCell"/>
</dbReference>
<dbReference type="PANTHER" id="PTHR46905">
    <property type="entry name" value="RING-H2 FINGER PROTEIN ATL78"/>
    <property type="match status" value="1"/>
</dbReference>
<comment type="catalytic activity">
    <reaction evidence="1">
        <text>S-ubiquitinyl-[E2 ubiquitin-conjugating enzyme]-L-cysteine + [acceptor protein]-L-lysine = [E2 ubiquitin-conjugating enzyme]-L-cysteine + N(6)-ubiquitinyl-[acceptor protein]-L-lysine.</text>
        <dbReference type="EC" id="2.3.2.27"/>
    </reaction>
</comment>
<comment type="similarity">
    <text evidence="10">Belongs to the RING-type zinc finger family. ATL subfamily.</text>
</comment>
<sequence length="177" mass="18605">MARTVPHRHPLEDTGGGIIAPLPPPTTDASPHGGPYGSEATFDTNMVIILAALLCALICALGLNSIVRCTLRCTGRLVVSNHEPANRSEAGGSLMTVGCQGLKRSTLRQIPISIYEKSLSGKGSDVNNAISTDCIICLGEFTDGEKIRNEKVNGNTDQRQGPTEVVITVPGEARLAS</sequence>
<evidence type="ECO:0000256" key="8">
    <source>
        <dbReference type="ARBA" id="ARBA00022989"/>
    </source>
</evidence>
<keyword evidence="9 12" id="KW-0472">Membrane</keyword>
<keyword evidence="4" id="KW-0808">Transferase</keyword>
<gene>
    <name evidence="13" type="ORF">Cgig2_032841</name>
</gene>
<organism evidence="13 14">
    <name type="scientific">Carnegiea gigantea</name>
    <dbReference type="NCBI Taxonomy" id="171969"/>
    <lineage>
        <taxon>Eukaryota</taxon>
        <taxon>Viridiplantae</taxon>
        <taxon>Streptophyta</taxon>
        <taxon>Embryophyta</taxon>
        <taxon>Tracheophyta</taxon>
        <taxon>Spermatophyta</taxon>
        <taxon>Magnoliopsida</taxon>
        <taxon>eudicotyledons</taxon>
        <taxon>Gunneridae</taxon>
        <taxon>Pentapetalae</taxon>
        <taxon>Caryophyllales</taxon>
        <taxon>Cactineae</taxon>
        <taxon>Cactaceae</taxon>
        <taxon>Cactoideae</taxon>
        <taxon>Echinocereeae</taxon>
        <taxon>Carnegiea</taxon>
    </lineage>
</organism>
<keyword evidence="7" id="KW-0862">Zinc</keyword>
<feature type="transmembrane region" description="Helical" evidence="12">
    <location>
        <begin position="46"/>
        <end position="67"/>
    </location>
</feature>
<dbReference type="EC" id="2.3.2.27" evidence="3"/>
<keyword evidence="8 12" id="KW-1133">Transmembrane helix</keyword>
<keyword evidence="6" id="KW-0479">Metal-binding</keyword>
<dbReference type="GO" id="GO:0046872">
    <property type="term" value="F:metal ion binding"/>
    <property type="evidence" value="ECO:0007669"/>
    <property type="project" value="UniProtKB-KW"/>
</dbReference>